<dbReference type="EMBL" id="LAZR01052840">
    <property type="protein sequence ID" value="KKK82069.1"/>
    <property type="molecule type" value="Genomic_DNA"/>
</dbReference>
<gene>
    <name evidence="1" type="ORF">LCGC14_2807100</name>
</gene>
<feature type="non-terminal residue" evidence="1">
    <location>
        <position position="1"/>
    </location>
</feature>
<comment type="caution">
    <text evidence="1">The sequence shown here is derived from an EMBL/GenBank/DDBJ whole genome shotgun (WGS) entry which is preliminary data.</text>
</comment>
<protein>
    <submittedName>
        <fullName evidence="1">Uncharacterized protein</fullName>
    </submittedName>
</protein>
<reference evidence="1" key="1">
    <citation type="journal article" date="2015" name="Nature">
        <title>Complex archaea that bridge the gap between prokaryotes and eukaryotes.</title>
        <authorList>
            <person name="Spang A."/>
            <person name="Saw J.H."/>
            <person name="Jorgensen S.L."/>
            <person name="Zaremba-Niedzwiedzka K."/>
            <person name="Martijn J."/>
            <person name="Lind A.E."/>
            <person name="van Eijk R."/>
            <person name="Schleper C."/>
            <person name="Guy L."/>
            <person name="Ettema T.J."/>
        </authorList>
    </citation>
    <scope>NUCLEOTIDE SEQUENCE</scope>
</reference>
<organism evidence="1">
    <name type="scientific">marine sediment metagenome</name>
    <dbReference type="NCBI Taxonomy" id="412755"/>
    <lineage>
        <taxon>unclassified sequences</taxon>
        <taxon>metagenomes</taxon>
        <taxon>ecological metagenomes</taxon>
    </lineage>
</organism>
<name>A0A0F9AUF1_9ZZZZ</name>
<sequence>GPLYSLTVEFGMEWKKVKHNYVQVYDEYDRYLNKSEKALQMTNKNEQLYIPSLREIQRTEQKDLENLYMTFFNTFMWNYREASTHKSRMERHRFIKANRNQIGELILFNISSQGNAPTSLVQYQAAVSSRYFTREEYNPLTMEDLKRKQEAFMLAITRIEIVKAKISNNTGPLIEIFKVINKRYNLDHWPSVQNIAAILSMLRYKDYNGFWQWIKNEKGYLIGEGFVEKQDYEKEIRE</sequence>
<evidence type="ECO:0000313" key="1">
    <source>
        <dbReference type="EMBL" id="KKK82069.1"/>
    </source>
</evidence>
<accession>A0A0F9AUF1</accession>
<dbReference type="AlphaFoldDB" id="A0A0F9AUF1"/>
<proteinExistence type="predicted"/>